<gene>
    <name evidence="3" type="ORF">GH714_031129</name>
</gene>
<dbReference type="GO" id="GO:0004185">
    <property type="term" value="F:serine-type carboxypeptidase activity"/>
    <property type="evidence" value="ECO:0007669"/>
    <property type="project" value="InterPro"/>
</dbReference>
<evidence type="ECO:0000313" key="4">
    <source>
        <dbReference type="Proteomes" id="UP000467840"/>
    </source>
</evidence>
<sequence>MAFIATLSTLSIGLWDDLTACYGCSATVLNKQLRMFSSSKMADSFSTFCKCCLFRPNCEASPGFHGELPFKLETGYVSVGDSELFYYFIESQGDPEKDPLFLWLTGGPGCSSFGGLIFEIGPLEFDVDNYKVGLPELKYCPYAWTKSASFIFLDAPVGSGFSYARTPEGWHISDSESAEQSYQFLKKWFLEHPQYLLLQLYIGGDSYSGIPVPLITKKVIEGNEASVLPHLNLQGYLVGSPMTDLIIDRNSRIVFAHRLALISDELYEKLRKSCNEMYVDVDPSNTECVSALAYYEMNFVYEMAYLWANDPLVQDALHVRKGIVSEWVRCNRSLSYEKNVTSVVDVHRYLSTKGLQLLVETGDHDMSIPYVGTEKWIKSLNLTIADDWRPWYIDGQVAG</sequence>
<organism evidence="3 4">
    <name type="scientific">Hevea brasiliensis</name>
    <name type="common">Para rubber tree</name>
    <name type="synonym">Siphonia brasiliensis</name>
    <dbReference type="NCBI Taxonomy" id="3981"/>
    <lineage>
        <taxon>Eukaryota</taxon>
        <taxon>Viridiplantae</taxon>
        <taxon>Streptophyta</taxon>
        <taxon>Embryophyta</taxon>
        <taxon>Tracheophyta</taxon>
        <taxon>Spermatophyta</taxon>
        <taxon>Magnoliopsida</taxon>
        <taxon>eudicotyledons</taxon>
        <taxon>Gunneridae</taxon>
        <taxon>Pentapetalae</taxon>
        <taxon>rosids</taxon>
        <taxon>fabids</taxon>
        <taxon>Malpighiales</taxon>
        <taxon>Euphorbiaceae</taxon>
        <taxon>Crotonoideae</taxon>
        <taxon>Micrandreae</taxon>
        <taxon>Hevea</taxon>
    </lineage>
</organism>
<keyword evidence="2" id="KW-0732">Signal</keyword>
<dbReference type="Gene3D" id="3.40.50.12670">
    <property type="match status" value="1"/>
</dbReference>
<evidence type="ECO:0000256" key="2">
    <source>
        <dbReference type="SAM" id="SignalP"/>
    </source>
</evidence>
<feature type="signal peptide" evidence="2">
    <location>
        <begin position="1"/>
        <end position="20"/>
    </location>
</feature>
<dbReference type="SUPFAM" id="SSF53474">
    <property type="entry name" value="alpha/beta-Hydrolases"/>
    <property type="match status" value="1"/>
</dbReference>
<accession>A0A6A6N8L3</accession>
<name>A0A6A6N8L3_HEVBR</name>
<dbReference type="Pfam" id="PF00450">
    <property type="entry name" value="Peptidase_S10"/>
    <property type="match status" value="2"/>
</dbReference>
<dbReference type="GO" id="GO:0019748">
    <property type="term" value="P:secondary metabolic process"/>
    <property type="evidence" value="ECO:0007669"/>
    <property type="project" value="TreeGrafter"/>
</dbReference>
<reference evidence="3 4" key="1">
    <citation type="journal article" date="2020" name="Mol. Plant">
        <title>The Chromosome-Based Rubber Tree Genome Provides New Insights into Spurge Genome Evolution and Rubber Biosynthesis.</title>
        <authorList>
            <person name="Liu J."/>
            <person name="Shi C."/>
            <person name="Shi C.C."/>
            <person name="Li W."/>
            <person name="Zhang Q.J."/>
            <person name="Zhang Y."/>
            <person name="Li K."/>
            <person name="Lu H.F."/>
            <person name="Shi C."/>
            <person name="Zhu S.T."/>
            <person name="Xiao Z.Y."/>
            <person name="Nan H."/>
            <person name="Yue Y."/>
            <person name="Zhu X.G."/>
            <person name="Wu Y."/>
            <person name="Hong X.N."/>
            <person name="Fan G.Y."/>
            <person name="Tong Y."/>
            <person name="Zhang D."/>
            <person name="Mao C.L."/>
            <person name="Liu Y.L."/>
            <person name="Hao S.J."/>
            <person name="Liu W.Q."/>
            <person name="Lv M.Q."/>
            <person name="Zhang H.B."/>
            <person name="Liu Y."/>
            <person name="Hu-Tang G.R."/>
            <person name="Wang J.P."/>
            <person name="Wang J.H."/>
            <person name="Sun Y.H."/>
            <person name="Ni S.B."/>
            <person name="Chen W.B."/>
            <person name="Zhang X.C."/>
            <person name="Jiao Y.N."/>
            <person name="Eichler E.E."/>
            <person name="Li G.H."/>
            <person name="Liu X."/>
            <person name="Gao L.Z."/>
        </authorList>
    </citation>
    <scope>NUCLEOTIDE SEQUENCE [LARGE SCALE GENOMIC DNA]</scope>
    <source>
        <strain evidence="4">cv. GT1</strain>
        <tissue evidence="3">Leaf</tissue>
    </source>
</reference>
<comment type="caution">
    <text evidence="3">The sequence shown here is derived from an EMBL/GenBank/DDBJ whole genome shotgun (WGS) entry which is preliminary data.</text>
</comment>
<dbReference type="InterPro" id="IPR029058">
    <property type="entry name" value="AB_hydrolase_fold"/>
</dbReference>
<dbReference type="Proteomes" id="UP000467840">
    <property type="component" value="Chromosome 10"/>
</dbReference>
<protein>
    <submittedName>
        <fullName evidence="3">Uncharacterized protein</fullName>
    </submittedName>
</protein>
<dbReference type="GO" id="GO:0016747">
    <property type="term" value="F:acyltransferase activity, transferring groups other than amino-acyl groups"/>
    <property type="evidence" value="ECO:0007669"/>
    <property type="project" value="TreeGrafter"/>
</dbReference>
<keyword evidence="4" id="KW-1185">Reference proteome</keyword>
<proteinExistence type="inferred from homology"/>
<dbReference type="Gene3D" id="3.40.50.1820">
    <property type="entry name" value="alpha/beta hydrolase"/>
    <property type="match status" value="1"/>
</dbReference>
<comment type="similarity">
    <text evidence="1">Belongs to the peptidase S10 family.</text>
</comment>
<dbReference type="FunFam" id="3.40.50.1820:FF:000072">
    <property type="entry name" value="Serine carboxypeptidase-like 19"/>
    <property type="match status" value="1"/>
</dbReference>
<evidence type="ECO:0000256" key="1">
    <source>
        <dbReference type="ARBA" id="ARBA00009431"/>
    </source>
</evidence>
<dbReference type="PANTHER" id="PTHR11802:SF377">
    <property type="entry name" value="SERINE CARBOXYPEPTIDASE-LIKE 18"/>
    <property type="match status" value="1"/>
</dbReference>
<evidence type="ECO:0000313" key="3">
    <source>
        <dbReference type="EMBL" id="KAF2320833.1"/>
    </source>
</evidence>
<feature type="chain" id="PRO_5025671458" evidence="2">
    <location>
        <begin position="21"/>
        <end position="399"/>
    </location>
</feature>
<dbReference type="PRINTS" id="PR00724">
    <property type="entry name" value="CRBOXYPTASEC"/>
</dbReference>
<dbReference type="PANTHER" id="PTHR11802">
    <property type="entry name" value="SERINE PROTEASE FAMILY S10 SERINE CARBOXYPEPTIDASE"/>
    <property type="match status" value="1"/>
</dbReference>
<dbReference type="InterPro" id="IPR001563">
    <property type="entry name" value="Peptidase_S10"/>
</dbReference>
<dbReference type="EMBL" id="JAAGAX010000003">
    <property type="protein sequence ID" value="KAF2320833.1"/>
    <property type="molecule type" value="Genomic_DNA"/>
</dbReference>
<dbReference type="AlphaFoldDB" id="A0A6A6N8L3"/>
<dbReference type="GO" id="GO:0006508">
    <property type="term" value="P:proteolysis"/>
    <property type="evidence" value="ECO:0007669"/>
    <property type="project" value="InterPro"/>
</dbReference>